<dbReference type="OrthoDB" id="1039005at2759"/>
<dbReference type="Proteomes" id="UP000029121">
    <property type="component" value="Unassembled WGS sequence"/>
</dbReference>
<dbReference type="eggNOG" id="ENOG502QPXT">
    <property type="taxonomic scope" value="Eukaryota"/>
</dbReference>
<keyword evidence="2" id="KW-0012">Acyltransferase</keyword>
<proteinExistence type="predicted"/>
<name>R0GW76_9BRAS</name>
<dbReference type="Gene3D" id="3.30.559.10">
    <property type="entry name" value="Chloramphenicol acetyltransferase-like domain"/>
    <property type="match status" value="2"/>
</dbReference>
<gene>
    <name evidence="3" type="ORF">CARUB_v10007455mg</name>
</gene>
<dbReference type="InterPro" id="IPR023213">
    <property type="entry name" value="CAT-like_dom_sf"/>
</dbReference>
<reference evidence="4" key="1">
    <citation type="journal article" date="2013" name="Nat. Genet.">
        <title>The Capsella rubella genome and the genomic consequences of rapid mating system evolution.</title>
        <authorList>
            <person name="Slotte T."/>
            <person name="Hazzouri K.M."/>
            <person name="Agren J.A."/>
            <person name="Koenig D."/>
            <person name="Maumus F."/>
            <person name="Guo Y.L."/>
            <person name="Steige K."/>
            <person name="Platts A.E."/>
            <person name="Escobar J.S."/>
            <person name="Newman L.K."/>
            <person name="Wang W."/>
            <person name="Mandakova T."/>
            <person name="Vello E."/>
            <person name="Smith L.M."/>
            <person name="Henz S.R."/>
            <person name="Steffen J."/>
            <person name="Takuno S."/>
            <person name="Brandvain Y."/>
            <person name="Coop G."/>
            <person name="Andolfatto P."/>
            <person name="Hu T.T."/>
            <person name="Blanchette M."/>
            <person name="Clark R.M."/>
            <person name="Quesneville H."/>
            <person name="Nordborg M."/>
            <person name="Gaut B.S."/>
            <person name="Lysak M.A."/>
            <person name="Jenkins J."/>
            <person name="Grimwood J."/>
            <person name="Chapman J."/>
            <person name="Prochnik S."/>
            <person name="Shu S."/>
            <person name="Rokhsar D."/>
            <person name="Schmutz J."/>
            <person name="Weigel D."/>
            <person name="Wright S.I."/>
        </authorList>
    </citation>
    <scope>NUCLEOTIDE SEQUENCE [LARGE SCALE GENOMIC DNA]</scope>
    <source>
        <strain evidence="4">cv. Monte Gargano</strain>
    </source>
</reference>
<dbReference type="Pfam" id="PF02458">
    <property type="entry name" value="Transferase"/>
    <property type="match status" value="1"/>
</dbReference>
<evidence type="ECO:0000256" key="2">
    <source>
        <dbReference type="ARBA" id="ARBA00023315"/>
    </source>
</evidence>
<evidence type="ECO:0000313" key="4">
    <source>
        <dbReference type="Proteomes" id="UP000029121"/>
    </source>
</evidence>
<dbReference type="AlphaFoldDB" id="R0GW76"/>
<evidence type="ECO:0000313" key="3">
    <source>
        <dbReference type="EMBL" id="EOA15413.1"/>
    </source>
</evidence>
<protein>
    <submittedName>
        <fullName evidence="3">Uncharacterized protein</fullName>
    </submittedName>
</protein>
<keyword evidence="4" id="KW-1185">Reference proteome</keyword>
<keyword evidence="1" id="KW-0808">Transferase</keyword>
<dbReference type="PANTHER" id="PTHR31625">
    <property type="match status" value="1"/>
</dbReference>
<dbReference type="GO" id="GO:0016747">
    <property type="term" value="F:acyltransferase activity, transferring groups other than amino-acyl groups"/>
    <property type="evidence" value="ECO:0007669"/>
    <property type="project" value="UniProtKB-ARBA"/>
</dbReference>
<evidence type="ECO:0000256" key="1">
    <source>
        <dbReference type="ARBA" id="ARBA00022679"/>
    </source>
</evidence>
<sequence length="461" mass="51477">MALNVIKTIRVSPATIFSDDSASFSNLPLTFFDLHFMKSLPTQQVMFYKLTESSSSRESFHSLILPKLELSLSIVLRHYLPLAGCLSWEPKDPKPCIVVSKHDTVSLTIAETGLDFSFASGNGIRPATYLHPLIPELLTSDDLAAVITLQITLFPNQGFCIGIASHHAVLDGKTLTMFIKSWAHICSLQEHNKPPLLPEDLTPCFDRTVLNILSGPETKMLELFLSLSKDNDDLRSLKLPPHKDISSDIVRATLELTPKQIEKLRERVKNESSLSPLELHLSTFVISYAHVWTCMVKARGGNANRPVHFVYAADFRHWLDPQVPTGYFGNCVFLISWFEYQARTFLGENGFVKAVEILSDSVKSLSSRGIKSICEDFVEGSKKMIPNAQIGSVAWSPQFGLYESDFGWGRPAKTEVVSIDRNEAFAMSERRDEPGGMEIGVCLKKSEMDIFLSLFKNGLSD</sequence>
<dbReference type="EMBL" id="KB870811">
    <property type="protein sequence ID" value="EOA15413.1"/>
    <property type="molecule type" value="Genomic_DNA"/>
</dbReference>
<dbReference type="KEGG" id="crb:17879811"/>
<organism evidence="3 4">
    <name type="scientific">Capsella rubella</name>
    <dbReference type="NCBI Taxonomy" id="81985"/>
    <lineage>
        <taxon>Eukaryota</taxon>
        <taxon>Viridiplantae</taxon>
        <taxon>Streptophyta</taxon>
        <taxon>Embryophyta</taxon>
        <taxon>Tracheophyta</taxon>
        <taxon>Spermatophyta</taxon>
        <taxon>Magnoliopsida</taxon>
        <taxon>eudicotyledons</taxon>
        <taxon>Gunneridae</taxon>
        <taxon>Pentapetalae</taxon>
        <taxon>rosids</taxon>
        <taxon>malvids</taxon>
        <taxon>Brassicales</taxon>
        <taxon>Brassicaceae</taxon>
        <taxon>Camelineae</taxon>
        <taxon>Capsella</taxon>
    </lineage>
</organism>
<accession>R0GW76</accession>
<dbReference type="FunFam" id="3.30.559.10:FF:000035">
    <property type="entry name" value="Phenolic glucoside malonyltransferase 1"/>
    <property type="match status" value="1"/>
</dbReference>
<dbReference type="InterPro" id="IPR051504">
    <property type="entry name" value="Plant_metabolite_acyltrans"/>
</dbReference>